<dbReference type="HOGENOM" id="CLU_3033902_0_0_1"/>
<gene>
    <name evidence="1" type="ORF">M422DRAFT_35864</name>
</gene>
<accession>A0A0C9V4H1</accession>
<keyword evidence="2" id="KW-1185">Reference proteome</keyword>
<organism evidence="1 2">
    <name type="scientific">Sphaerobolus stellatus (strain SS14)</name>
    <dbReference type="NCBI Taxonomy" id="990650"/>
    <lineage>
        <taxon>Eukaryota</taxon>
        <taxon>Fungi</taxon>
        <taxon>Dikarya</taxon>
        <taxon>Basidiomycota</taxon>
        <taxon>Agaricomycotina</taxon>
        <taxon>Agaricomycetes</taxon>
        <taxon>Phallomycetidae</taxon>
        <taxon>Geastrales</taxon>
        <taxon>Sphaerobolaceae</taxon>
        <taxon>Sphaerobolus</taxon>
    </lineage>
</organism>
<reference evidence="1 2" key="1">
    <citation type="submission" date="2014-06" db="EMBL/GenBank/DDBJ databases">
        <title>Evolutionary Origins and Diversification of the Mycorrhizal Mutualists.</title>
        <authorList>
            <consortium name="DOE Joint Genome Institute"/>
            <consortium name="Mycorrhizal Genomics Consortium"/>
            <person name="Kohler A."/>
            <person name="Kuo A."/>
            <person name="Nagy L.G."/>
            <person name="Floudas D."/>
            <person name="Copeland A."/>
            <person name="Barry K.W."/>
            <person name="Cichocki N."/>
            <person name="Veneault-Fourrey C."/>
            <person name="LaButti K."/>
            <person name="Lindquist E.A."/>
            <person name="Lipzen A."/>
            <person name="Lundell T."/>
            <person name="Morin E."/>
            <person name="Murat C."/>
            <person name="Riley R."/>
            <person name="Ohm R."/>
            <person name="Sun H."/>
            <person name="Tunlid A."/>
            <person name="Henrissat B."/>
            <person name="Grigoriev I.V."/>
            <person name="Hibbett D.S."/>
            <person name="Martin F."/>
        </authorList>
    </citation>
    <scope>NUCLEOTIDE SEQUENCE [LARGE SCALE GENOMIC DNA]</scope>
    <source>
        <strain evidence="1 2">SS14</strain>
    </source>
</reference>
<name>A0A0C9V4H1_SPHS4</name>
<evidence type="ECO:0000313" key="2">
    <source>
        <dbReference type="Proteomes" id="UP000054279"/>
    </source>
</evidence>
<sequence length="55" mass="6088">MGVPRHLAEESVQMNNLYVLNRLPSERTSSFGNRMLPMDIGVNRSHGKGVTFSGV</sequence>
<protein>
    <submittedName>
        <fullName evidence="1">Uncharacterized protein</fullName>
    </submittedName>
</protein>
<dbReference type="AlphaFoldDB" id="A0A0C9V4H1"/>
<dbReference type="EMBL" id="KN837228">
    <property type="protein sequence ID" value="KIJ32316.1"/>
    <property type="molecule type" value="Genomic_DNA"/>
</dbReference>
<evidence type="ECO:0000313" key="1">
    <source>
        <dbReference type="EMBL" id="KIJ32316.1"/>
    </source>
</evidence>
<proteinExistence type="predicted"/>
<dbReference type="Proteomes" id="UP000054279">
    <property type="component" value="Unassembled WGS sequence"/>
</dbReference>